<dbReference type="AlphaFoldDB" id="M2RVH9"/>
<feature type="non-terminal residue" evidence="1">
    <location>
        <position position="63"/>
    </location>
</feature>
<accession>M2RVH9</accession>
<dbReference type="Proteomes" id="UP000011755">
    <property type="component" value="Unassembled WGS sequence"/>
</dbReference>
<gene>
    <name evidence="1" type="ORF">EHI5A_181590</name>
</gene>
<dbReference type="EMBL" id="KB445503">
    <property type="protein sequence ID" value="EMD42482.1"/>
    <property type="molecule type" value="Genomic_DNA"/>
</dbReference>
<proteinExistence type="predicted"/>
<feature type="non-terminal residue" evidence="1">
    <location>
        <position position="1"/>
    </location>
</feature>
<evidence type="ECO:0000313" key="1">
    <source>
        <dbReference type="EMBL" id="EMD42482.1"/>
    </source>
</evidence>
<protein>
    <submittedName>
        <fullName evidence="1">Uncharacterized protein</fullName>
    </submittedName>
</protein>
<dbReference type="VEuPathDB" id="AmoebaDB:EHI5A_181590"/>
<evidence type="ECO:0000313" key="2">
    <source>
        <dbReference type="Proteomes" id="UP000011755"/>
    </source>
</evidence>
<name>M2RVH9_ENTHI</name>
<sequence length="63" mass="7150">ICELNKCTEIMNCNKCSEGQCYECLDKLEMINGICYPTTCSSFDKCFRCDDKKCIQCVDGTIT</sequence>
<organism evidence="1 2">
    <name type="scientific">Entamoeba histolytica KU27</name>
    <dbReference type="NCBI Taxonomy" id="885311"/>
    <lineage>
        <taxon>Eukaryota</taxon>
        <taxon>Amoebozoa</taxon>
        <taxon>Evosea</taxon>
        <taxon>Archamoebae</taxon>
        <taxon>Mastigamoebida</taxon>
        <taxon>Entamoebidae</taxon>
        <taxon>Entamoeba</taxon>
    </lineage>
</organism>
<reference evidence="1 2" key="1">
    <citation type="submission" date="2013-02" db="EMBL/GenBank/DDBJ databases">
        <authorList>
            <person name="Hannick L."/>
            <person name="Zafar N."/>
            <person name="Lorenzi H."/>
            <person name="Ali I.A."/>
            <person name="Petri W.P."/>
            <person name="Caler E."/>
        </authorList>
    </citation>
    <scope>NUCLEOTIDE SEQUENCE [LARGE SCALE GENOMIC DNA]</scope>
    <source>
        <strain evidence="1 2">KU27</strain>
    </source>
</reference>